<keyword evidence="2" id="KW-1185">Reference proteome</keyword>
<proteinExistence type="predicted"/>
<reference evidence="1 2" key="1">
    <citation type="journal article" date="2008" name="Nature">
        <title>The genome of the model beetle and pest Tribolium castaneum.</title>
        <authorList>
            <consortium name="Tribolium Genome Sequencing Consortium"/>
            <person name="Richards S."/>
            <person name="Gibbs R.A."/>
            <person name="Weinstock G.M."/>
            <person name="Brown S.J."/>
            <person name="Denell R."/>
            <person name="Beeman R.W."/>
            <person name="Gibbs R."/>
            <person name="Beeman R.W."/>
            <person name="Brown S.J."/>
            <person name="Bucher G."/>
            <person name="Friedrich M."/>
            <person name="Grimmelikhuijzen C.J."/>
            <person name="Klingler M."/>
            <person name="Lorenzen M."/>
            <person name="Richards S."/>
            <person name="Roth S."/>
            <person name="Schroder R."/>
            <person name="Tautz D."/>
            <person name="Zdobnov E.M."/>
            <person name="Muzny D."/>
            <person name="Gibbs R.A."/>
            <person name="Weinstock G.M."/>
            <person name="Attaway T."/>
            <person name="Bell S."/>
            <person name="Buhay C.J."/>
            <person name="Chandrabose M.N."/>
            <person name="Chavez D."/>
            <person name="Clerk-Blankenburg K.P."/>
            <person name="Cree A."/>
            <person name="Dao M."/>
            <person name="Davis C."/>
            <person name="Chacko J."/>
            <person name="Dinh H."/>
            <person name="Dugan-Rocha S."/>
            <person name="Fowler G."/>
            <person name="Garner T.T."/>
            <person name="Garnes J."/>
            <person name="Gnirke A."/>
            <person name="Hawes A."/>
            <person name="Hernandez J."/>
            <person name="Hines S."/>
            <person name="Holder M."/>
            <person name="Hume J."/>
            <person name="Jhangiani S.N."/>
            <person name="Joshi V."/>
            <person name="Khan Z.M."/>
            <person name="Jackson L."/>
            <person name="Kovar C."/>
            <person name="Kowis A."/>
            <person name="Lee S."/>
            <person name="Lewis L.R."/>
            <person name="Margolis J."/>
            <person name="Morgan M."/>
            <person name="Nazareth L.V."/>
            <person name="Nguyen N."/>
            <person name="Okwuonu G."/>
            <person name="Parker D."/>
            <person name="Richards S."/>
            <person name="Ruiz S.J."/>
            <person name="Santibanez J."/>
            <person name="Savard J."/>
            <person name="Scherer S.E."/>
            <person name="Schneider B."/>
            <person name="Sodergren E."/>
            <person name="Tautz D."/>
            <person name="Vattahil S."/>
            <person name="Villasana D."/>
            <person name="White C.S."/>
            <person name="Wright R."/>
            <person name="Park Y."/>
            <person name="Beeman R.W."/>
            <person name="Lord J."/>
            <person name="Oppert B."/>
            <person name="Lorenzen M."/>
            <person name="Brown S."/>
            <person name="Wang L."/>
            <person name="Savard J."/>
            <person name="Tautz D."/>
            <person name="Richards S."/>
            <person name="Weinstock G."/>
            <person name="Gibbs R.A."/>
            <person name="Liu Y."/>
            <person name="Worley K."/>
            <person name="Weinstock G."/>
            <person name="Elsik C.G."/>
            <person name="Reese J.T."/>
            <person name="Elhaik E."/>
            <person name="Landan G."/>
            <person name="Graur D."/>
            <person name="Arensburger P."/>
            <person name="Atkinson P."/>
            <person name="Beeman R.W."/>
            <person name="Beidler J."/>
            <person name="Brown S.J."/>
            <person name="Demuth J.P."/>
            <person name="Drury D.W."/>
            <person name="Du Y.Z."/>
            <person name="Fujiwara H."/>
            <person name="Lorenzen M."/>
            <person name="Maselli V."/>
            <person name="Osanai M."/>
            <person name="Park Y."/>
            <person name="Robertson H.M."/>
            <person name="Tu Z."/>
            <person name="Wang J.J."/>
            <person name="Wang S."/>
            <person name="Richards S."/>
            <person name="Song H."/>
            <person name="Zhang L."/>
            <person name="Sodergren E."/>
            <person name="Werner D."/>
            <person name="Stanke M."/>
            <person name="Morgenstern B."/>
            <person name="Solovyev V."/>
            <person name="Kosarev P."/>
            <person name="Brown G."/>
            <person name="Chen H.C."/>
            <person name="Ermolaeva O."/>
            <person name="Hlavina W."/>
            <person name="Kapustin Y."/>
            <person name="Kiryutin B."/>
            <person name="Kitts P."/>
            <person name="Maglott D."/>
            <person name="Pruitt K."/>
            <person name="Sapojnikov V."/>
            <person name="Souvorov A."/>
            <person name="Mackey A.J."/>
            <person name="Waterhouse R.M."/>
            <person name="Wyder S."/>
            <person name="Zdobnov E.M."/>
            <person name="Zdobnov E.M."/>
            <person name="Wyder S."/>
            <person name="Kriventseva E.V."/>
            <person name="Kadowaki T."/>
            <person name="Bork P."/>
            <person name="Aranda M."/>
            <person name="Bao R."/>
            <person name="Beermann A."/>
            <person name="Berns N."/>
            <person name="Bolognesi R."/>
            <person name="Bonneton F."/>
            <person name="Bopp D."/>
            <person name="Brown S.J."/>
            <person name="Bucher G."/>
            <person name="Butts T."/>
            <person name="Chaumot A."/>
            <person name="Denell R.E."/>
            <person name="Ferrier D.E."/>
            <person name="Friedrich M."/>
            <person name="Gordon C.M."/>
            <person name="Jindra M."/>
            <person name="Klingler M."/>
            <person name="Lan Q."/>
            <person name="Lattorff H.M."/>
            <person name="Laudet V."/>
            <person name="von Levetsow C."/>
            <person name="Liu Z."/>
            <person name="Lutz R."/>
            <person name="Lynch J.A."/>
            <person name="da Fonseca R.N."/>
            <person name="Posnien N."/>
            <person name="Reuter R."/>
            <person name="Roth S."/>
            <person name="Savard J."/>
            <person name="Schinko J.B."/>
            <person name="Schmitt C."/>
            <person name="Schoppmeier M."/>
            <person name="Schroder R."/>
            <person name="Shippy T.D."/>
            <person name="Simonnet F."/>
            <person name="Marques-Souza H."/>
            <person name="Tautz D."/>
            <person name="Tomoyasu Y."/>
            <person name="Trauner J."/>
            <person name="Van der Zee M."/>
            <person name="Vervoort M."/>
            <person name="Wittkopp N."/>
            <person name="Wimmer E.A."/>
            <person name="Yang X."/>
            <person name="Jones A.K."/>
            <person name="Sattelle D.B."/>
            <person name="Ebert P.R."/>
            <person name="Nelson D."/>
            <person name="Scott J.G."/>
            <person name="Beeman R.W."/>
            <person name="Muthukrishnan S."/>
            <person name="Kramer K.J."/>
            <person name="Arakane Y."/>
            <person name="Beeman R.W."/>
            <person name="Zhu Q."/>
            <person name="Hogenkamp D."/>
            <person name="Dixit R."/>
            <person name="Oppert B."/>
            <person name="Jiang H."/>
            <person name="Zou Z."/>
            <person name="Marshall J."/>
            <person name="Elpidina E."/>
            <person name="Vinokurov K."/>
            <person name="Oppert C."/>
            <person name="Zou Z."/>
            <person name="Evans J."/>
            <person name="Lu Z."/>
            <person name="Zhao P."/>
            <person name="Sumathipala N."/>
            <person name="Altincicek B."/>
            <person name="Vilcinskas A."/>
            <person name="Williams M."/>
            <person name="Hultmark D."/>
            <person name="Hetru C."/>
            <person name="Jiang H."/>
            <person name="Grimmelikhuijzen C.J."/>
            <person name="Hauser F."/>
            <person name="Cazzamali G."/>
            <person name="Williamson M."/>
            <person name="Park Y."/>
            <person name="Li B."/>
            <person name="Tanaka Y."/>
            <person name="Predel R."/>
            <person name="Neupert S."/>
            <person name="Schachtner J."/>
            <person name="Verleyen P."/>
            <person name="Raible F."/>
            <person name="Bork P."/>
            <person name="Friedrich M."/>
            <person name="Walden K.K."/>
            <person name="Robertson H.M."/>
            <person name="Angeli S."/>
            <person name="Foret S."/>
            <person name="Bucher G."/>
            <person name="Schuetz S."/>
            <person name="Maleszka R."/>
            <person name="Wimmer E.A."/>
            <person name="Beeman R.W."/>
            <person name="Lorenzen M."/>
            <person name="Tomoyasu Y."/>
            <person name="Miller S.C."/>
            <person name="Grossmann D."/>
            <person name="Bucher G."/>
        </authorList>
    </citation>
    <scope>NUCLEOTIDE SEQUENCE [LARGE SCALE GENOMIC DNA]</scope>
    <source>
        <strain evidence="1 2">Georgia GA2</strain>
    </source>
</reference>
<gene>
    <name evidence="1" type="primary">GLEAN_11511</name>
    <name evidence="1" type="ORF">TcasGA2_TC011511</name>
</gene>
<accession>D6W6F3</accession>
<dbReference type="Proteomes" id="UP000007266">
    <property type="component" value="Linkage group 3"/>
</dbReference>
<protein>
    <submittedName>
        <fullName evidence="1">Uncharacterized protein</fullName>
    </submittedName>
</protein>
<name>D6W6F3_TRICA</name>
<evidence type="ECO:0000313" key="1">
    <source>
        <dbReference type="EMBL" id="EFA11355.1"/>
    </source>
</evidence>
<dbReference type="InParanoid" id="D6W6F3"/>
<organism evidence="1 2">
    <name type="scientific">Tribolium castaneum</name>
    <name type="common">Red flour beetle</name>
    <dbReference type="NCBI Taxonomy" id="7070"/>
    <lineage>
        <taxon>Eukaryota</taxon>
        <taxon>Metazoa</taxon>
        <taxon>Ecdysozoa</taxon>
        <taxon>Arthropoda</taxon>
        <taxon>Hexapoda</taxon>
        <taxon>Insecta</taxon>
        <taxon>Pterygota</taxon>
        <taxon>Neoptera</taxon>
        <taxon>Endopterygota</taxon>
        <taxon>Coleoptera</taxon>
        <taxon>Polyphaga</taxon>
        <taxon>Cucujiformia</taxon>
        <taxon>Tenebrionidae</taxon>
        <taxon>Tenebrionidae incertae sedis</taxon>
        <taxon>Tribolium</taxon>
    </lineage>
</organism>
<reference evidence="1 2" key="2">
    <citation type="journal article" date="2010" name="Nucleic Acids Res.">
        <title>BeetleBase in 2010: revisions to provide comprehensive genomic information for Tribolium castaneum.</title>
        <authorList>
            <person name="Kim H.S."/>
            <person name="Murphy T."/>
            <person name="Xia J."/>
            <person name="Caragea D."/>
            <person name="Park Y."/>
            <person name="Beeman R.W."/>
            <person name="Lorenzen M.D."/>
            <person name="Butcher S."/>
            <person name="Manak J.R."/>
            <person name="Brown S.J."/>
        </authorList>
    </citation>
    <scope>GENOME REANNOTATION</scope>
    <source>
        <strain evidence="1 2">Georgia GA2</strain>
    </source>
</reference>
<sequence length="92" mass="11078">MFVHNHKTVYACWPLSAPGKAVELQYECEIPSPKSFSENYGFFHEERTPSLQIQMDRYRYCRYLHLHKIKQGTTHYTNKWFVCVTSRCKHTF</sequence>
<dbReference type="EMBL" id="KQ971319">
    <property type="protein sequence ID" value="EFA11355.1"/>
    <property type="molecule type" value="Genomic_DNA"/>
</dbReference>
<dbReference type="AlphaFoldDB" id="D6W6F3"/>
<dbReference type="HOGENOM" id="CLU_2416164_0_0_1"/>
<evidence type="ECO:0000313" key="2">
    <source>
        <dbReference type="Proteomes" id="UP000007266"/>
    </source>
</evidence>